<feature type="domain" description="IPT/TIG" evidence="2">
    <location>
        <begin position="142"/>
        <end position="202"/>
    </location>
</feature>
<evidence type="ECO:0000313" key="4">
    <source>
        <dbReference type="Proteomes" id="UP000092584"/>
    </source>
</evidence>
<dbReference type="Pfam" id="PF01833">
    <property type="entry name" value="TIG"/>
    <property type="match status" value="1"/>
</dbReference>
<dbReference type="OrthoDB" id="1491905at2"/>
<dbReference type="Proteomes" id="UP000092584">
    <property type="component" value="Unassembled WGS sequence"/>
</dbReference>
<dbReference type="SUPFAM" id="SSF81296">
    <property type="entry name" value="E set domains"/>
    <property type="match status" value="1"/>
</dbReference>
<organism evidence="3 4">
    <name type="scientific">Polaribacter vadi</name>
    <dbReference type="NCBI Taxonomy" id="1774273"/>
    <lineage>
        <taxon>Bacteria</taxon>
        <taxon>Pseudomonadati</taxon>
        <taxon>Bacteroidota</taxon>
        <taxon>Flavobacteriia</taxon>
        <taxon>Flavobacteriales</taxon>
        <taxon>Flavobacteriaceae</taxon>
    </lineage>
</organism>
<feature type="signal peptide" evidence="1">
    <location>
        <begin position="1"/>
        <end position="26"/>
    </location>
</feature>
<dbReference type="STRING" id="1774273.LPB03_10255"/>
<dbReference type="PROSITE" id="PS51257">
    <property type="entry name" value="PROKAR_LIPOPROTEIN"/>
    <property type="match status" value="1"/>
</dbReference>
<evidence type="ECO:0000313" key="3">
    <source>
        <dbReference type="EMBL" id="OBY62538.1"/>
    </source>
</evidence>
<dbReference type="InterPro" id="IPR002909">
    <property type="entry name" value="IPT_dom"/>
</dbReference>
<dbReference type="AlphaFoldDB" id="A0A1B8TSV5"/>
<dbReference type="Gene3D" id="2.60.40.10">
    <property type="entry name" value="Immunoglobulins"/>
    <property type="match status" value="2"/>
</dbReference>
<evidence type="ECO:0000259" key="2">
    <source>
        <dbReference type="Pfam" id="PF01833"/>
    </source>
</evidence>
<gene>
    <name evidence="3" type="ORF">LPB3_10265</name>
</gene>
<sequence length="347" mass="38688">MKKFKKQNLIKPLMLVFMFVSLLSSCSDEEENDMVSSGPPVIESVSRAEAGDLTPITIGYANNMYIIQGSGFTSVEKIYFNDTDTYFNPALVTDNTIFVTIDQNTPYENASSILKVVTANGTVTYQFVVAPPAPQVTRGFQPVNANEGDQVTIYGNFFLDPIVTFGSIEATIVSNTLTEIVAIVPAGAQNKYLTVTTISGESSWGTAVGTSIYDDNFYGAWDIPAWNNHEYLTDPENAYQGKTFIHKEISGWDNIQSEWIWDDQISAYTGVRFAVKSDTPGTLIFLFNGNYWGDETRAFDTTTEWQVVSYSWEELGGMPDGVQNISFQEFSGESHNYYFDDFSYTVD</sequence>
<protein>
    <recommendedName>
        <fullName evidence="2">IPT/TIG domain-containing protein</fullName>
    </recommendedName>
</protein>
<keyword evidence="4" id="KW-1185">Reference proteome</keyword>
<accession>A0A1B8TSV5</accession>
<dbReference type="EMBL" id="LSFM01000023">
    <property type="protein sequence ID" value="OBY62538.1"/>
    <property type="molecule type" value="Genomic_DNA"/>
</dbReference>
<reference evidence="4" key="1">
    <citation type="submission" date="2016-02" db="EMBL/GenBank/DDBJ databases">
        <authorList>
            <person name="Shin S.-K."/>
            <person name="Yi H."/>
            <person name="Kim E."/>
        </authorList>
    </citation>
    <scope>NUCLEOTIDE SEQUENCE [LARGE SCALE GENOMIC DNA]</scope>
    <source>
        <strain evidence="4">LPB0003</strain>
    </source>
</reference>
<feature type="chain" id="PRO_5008615525" description="IPT/TIG domain-containing protein" evidence="1">
    <location>
        <begin position="27"/>
        <end position="347"/>
    </location>
</feature>
<name>A0A1B8TSV5_9FLAO</name>
<evidence type="ECO:0000256" key="1">
    <source>
        <dbReference type="SAM" id="SignalP"/>
    </source>
</evidence>
<proteinExistence type="predicted"/>
<comment type="caution">
    <text evidence="3">The sequence shown here is derived from an EMBL/GenBank/DDBJ whole genome shotgun (WGS) entry which is preliminary data.</text>
</comment>
<keyword evidence="1" id="KW-0732">Signal</keyword>
<dbReference type="InterPro" id="IPR013783">
    <property type="entry name" value="Ig-like_fold"/>
</dbReference>
<dbReference type="InterPro" id="IPR014756">
    <property type="entry name" value="Ig_E-set"/>
</dbReference>
<dbReference type="RefSeq" id="WP_065319523.1">
    <property type="nucleotide sequence ID" value="NZ_CP017477.1"/>
</dbReference>
<dbReference type="KEGG" id="pob:LPB03_10255"/>